<comment type="caution">
    <text evidence="2">The sequence shown here is derived from an EMBL/GenBank/DDBJ whole genome shotgun (WGS) entry which is preliminary data.</text>
</comment>
<feature type="region of interest" description="Disordered" evidence="1">
    <location>
        <begin position="95"/>
        <end position="134"/>
    </location>
</feature>
<organism evidence="2 3">
    <name type="scientific">Alternaria panax</name>
    <dbReference type="NCBI Taxonomy" id="48097"/>
    <lineage>
        <taxon>Eukaryota</taxon>
        <taxon>Fungi</taxon>
        <taxon>Dikarya</taxon>
        <taxon>Ascomycota</taxon>
        <taxon>Pezizomycotina</taxon>
        <taxon>Dothideomycetes</taxon>
        <taxon>Pleosporomycetidae</taxon>
        <taxon>Pleosporales</taxon>
        <taxon>Pleosporineae</taxon>
        <taxon>Pleosporaceae</taxon>
        <taxon>Alternaria</taxon>
        <taxon>Alternaria sect. Panax</taxon>
    </lineage>
</organism>
<dbReference type="Proteomes" id="UP001199106">
    <property type="component" value="Unassembled WGS sequence"/>
</dbReference>
<feature type="compositionally biased region" description="Low complexity" evidence="1">
    <location>
        <begin position="95"/>
        <end position="110"/>
    </location>
</feature>
<accession>A0AAD4FH41</accession>
<keyword evidence="3" id="KW-1185">Reference proteome</keyword>
<evidence type="ECO:0000313" key="3">
    <source>
        <dbReference type="Proteomes" id="UP001199106"/>
    </source>
</evidence>
<evidence type="ECO:0000256" key="1">
    <source>
        <dbReference type="SAM" id="MobiDB-lite"/>
    </source>
</evidence>
<name>A0AAD4FH41_9PLEO</name>
<evidence type="ECO:0000313" key="2">
    <source>
        <dbReference type="EMBL" id="KAG9189922.1"/>
    </source>
</evidence>
<protein>
    <submittedName>
        <fullName evidence="2">Uncharacterized protein</fullName>
    </submittedName>
</protein>
<dbReference type="EMBL" id="JAANER010000005">
    <property type="protein sequence ID" value="KAG9189922.1"/>
    <property type="molecule type" value="Genomic_DNA"/>
</dbReference>
<gene>
    <name evidence="2" type="ORF">G6011_06790</name>
</gene>
<sequence>MQPQSPLSNTFDLTEDQINDWTGVDFDWNFPMDPSHLTSNGFHTDSGADIEFSASASYPTPLCRSNEIRFQSFAHGSVNHLGLSTSGTSSINLSSETIGTTSSSVSTSTSLGRDDSEGSLLPTTLSGSTRGDGAMVITNFPSRDGERNEQNDQSVDLAFWTNKITPLFLEFTKHLQTIPRVASESIQEENNGGIVQRPGASHDPDRTFHLSESLIDVLNGMYSKLPPLEAARDLEGHSPSKYVLLDEASYLLILSTYLRFLEMHDTAFRYLLACLSHKSDSTATQSCFYLPKLILGSFPLAMTSETRPLLFVNLMEAMLARAKPLFRRLASVKTNAEIKDNAECFGHLSPIVDPNLALQAVQTREAAIANLVARAKTLLSRPRSSDS</sequence>
<dbReference type="AlphaFoldDB" id="A0AAD4FH41"/>
<reference evidence="2" key="1">
    <citation type="submission" date="2021-07" db="EMBL/GenBank/DDBJ databases">
        <title>Genome Resource of American Ginseng Black Spot Pathogen Alternaria panax.</title>
        <authorList>
            <person name="Qiu C."/>
            <person name="Wang W."/>
            <person name="Liu Z."/>
        </authorList>
    </citation>
    <scope>NUCLEOTIDE SEQUENCE</scope>
    <source>
        <strain evidence="2">BNCC115425</strain>
    </source>
</reference>
<proteinExistence type="predicted"/>